<protein>
    <submittedName>
        <fullName evidence="5">SDR family oxidoreductase</fullName>
    </submittedName>
</protein>
<dbReference type="PRINTS" id="PR00081">
    <property type="entry name" value="GDHRDH"/>
</dbReference>
<comment type="similarity">
    <text evidence="1 3">Belongs to the short-chain dehydrogenases/reductases (SDR) family.</text>
</comment>
<evidence type="ECO:0000256" key="3">
    <source>
        <dbReference type="RuleBase" id="RU000363"/>
    </source>
</evidence>
<proteinExistence type="inferred from homology"/>
<dbReference type="PANTHER" id="PTHR43391">
    <property type="entry name" value="RETINOL DEHYDROGENASE-RELATED"/>
    <property type="match status" value="1"/>
</dbReference>
<feature type="region of interest" description="Disordered" evidence="4">
    <location>
        <begin position="191"/>
        <end position="213"/>
    </location>
</feature>
<sequence length="265" mass="28703">MKVRDKVIVVTGGGNGIGRELVLNLLNKGASVAAVDVNSGGLEETVNHSGEHRDYLSTHVVDITDREAVESLPSEVIDHHGKVDGIINNAGIIQPFVDVEDLDYEKIDLVMNVNFNGTLYMTKSFLPYFLERPEAHITNVSSMGGFLPVPGQTIYGASKAAVKLLTEGLHSELKDTNVNVTVVFPGGVGTNIMENSNAEGTRESSGDDEGQSHKLLTPEEAAEIIVSGMEDDKYRVLAGKDSKMMDRLYRLVPKKAANIIADKLR</sequence>
<dbReference type="Pfam" id="PF00106">
    <property type="entry name" value="adh_short"/>
    <property type="match status" value="1"/>
</dbReference>
<dbReference type="InterPro" id="IPR020904">
    <property type="entry name" value="Sc_DH/Rdtase_CS"/>
</dbReference>
<dbReference type="PANTHER" id="PTHR43391:SF82">
    <property type="entry name" value="OXIDOREDUCTASE SADH-RELATED"/>
    <property type="match status" value="1"/>
</dbReference>
<reference evidence="5 6" key="1">
    <citation type="journal article" date="2019" name="Int. J. Syst. Evol. Microbiol.">
        <title>The Global Catalogue of Microorganisms (GCM) 10K type strain sequencing project: providing services to taxonomists for standard genome sequencing and annotation.</title>
        <authorList>
            <consortium name="The Broad Institute Genomics Platform"/>
            <consortium name="The Broad Institute Genome Sequencing Center for Infectious Disease"/>
            <person name="Wu L."/>
            <person name="Ma J."/>
        </authorList>
    </citation>
    <scope>NUCLEOTIDE SEQUENCE [LARGE SCALE GENOMIC DNA]</scope>
    <source>
        <strain evidence="5 6">JCM 14193</strain>
    </source>
</reference>
<gene>
    <name evidence="5" type="ORF">GCM10008935_13880</name>
</gene>
<dbReference type="InterPro" id="IPR002347">
    <property type="entry name" value="SDR_fam"/>
</dbReference>
<dbReference type="PROSITE" id="PS00061">
    <property type="entry name" value="ADH_SHORT"/>
    <property type="match status" value="1"/>
</dbReference>
<keyword evidence="6" id="KW-1185">Reference proteome</keyword>
<evidence type="ECO:0000256" key="1">
    <source>
        <dbReference type="ARBA" id="ARBA00006484"/>
    </source>
</evidence>
<evidence type="ECO:0000313" key="5">
    <source>
        <dbReference type="EMBL" id="GAA0459801.1"/>
    </source>
</evidence>
<keyword evidence="2" id="KW-0560">Oxidoreductase</keyword>
<evidence type="ECO:0000313" key="6">
    <source>
        <dbReference type="Proteomes" id="UP001500740"/>
    </source>
</evidence>
<dbReference type="PRINTS" id="PR00080">
    <property type="entry name" value="SDRFAMILY"/>
</dbReference>
<evidence type="ECO:0000256" key="4">
    <source>
        <dbReference type="SAM" id="MobiDB-lite"/>
    </source>
</evidence>
<dbReference type="Proteomes" id="UP001500740">
    <property type="component" value="Unassembled WGS sequence"/>
</dbReference>
<accession>A0ABN0ZUU7</accession>
<dbReference type="CDD" id="cd05233">
    <property type="entry name" value="SDR_c"/>
    <property type="match status" value="1"/>
</dbReference>
<dbReference type="InterPro" id="IPR036291">
    <property type="entry name" value="NAD(P)-bd_dom_sf"/>
</dbReference>
<dbReference type="Gene3D" id="3.40.50.720">
    <property type="entry name" value="NAD(P)-binding Rossmann-like Domain"/>
    <property type="match status" value="1"/>
</dbReference>
<name>A0ABN0ZUU7_9BACI</name>
<evidence type="ECO:0000256" key="2">
    <source>
        <dbReference type="ARBA" id="ARBA00023002"/>
    </source>
</evidence>
<dbReference type="SUPFAM" id="SSF51735">
    <property type="entry name" value="NAD(P)-binding Rossmann-fold domains"/>
    <property type="match status" value="1"/>
</dbReference>
<organism evidence="5 6">
    <name type="scientific">Alkalibacillus silvisoli</name>
    <dbReference type="NCBI Taxonomy" id="392823"/>
    <lineage>
        <taxon>Bacteria</taxon>
        <taxon>Bacillati</taxon>
        <taxon>Bacillota</taxon>
        <taxon>Bacilli</taxon>
        <taxon>Bacillales</taxon>
        <taxon>Bacillaceae</taxon>
        <taxon>Alkalibacillus</taxon>
    </lineage>
</organism>
<dbReference type="RefSeq" id="WP_343782686.1">
    <property type="nucleotide sequence ID" value="NZ_BAAACZ010000010.1"/>
</dbReference>
<dbReference type="EMBL" id="BAAACZ010000010">
    <property type="protein sequence ID" value="GAA0459801.1"/>
    <property type="molecule type" value="Genomic_DNA"/>
</dbReference>
<comment type="caution">
    <text evidence="5">The sequence shown here is derived from an EMBL/GenBank/DDBJ whole genome shotgun (WGS) entry which is preliminary data.</text>
</comment>